<keyword evidence="7" id="KW-1185">Reference proteome</keyword>
<dbReference type="InterPro" id="IPR013428">
    <property type="entry name" value="Membrane-bound_put_N"/>
</dbReference>
<reference evidence="6 7" key="1">
    <citation type="submission" date="2024-03" db="EMBL/GenBank/DDBJ databases">
        <title>Sequence of Lycoming College Course Isolates.</title>
        <authorList>
            <person name="Plotts O."/>
            <person name="Newman J."/>
        </authorList>
    </citation>
    <scope>NUCLEOTIDE SEQUENCE [LARGE SCALE GENOMIC DNA]</scope>
    <source>
        <strain evidence="6 7">CJB-3</strain>
    </source>
</reference>
<gene>
    <name evidence="6" type="ORF">WAE58_09520</name>
</gene>
<dbReference type="InterPro" id="IPR011042">
    <property type="entry name" value="6-blade_b-propeller_TolB-like"/>
</dbReference>
<dbReference type="InterPro" id="IPR055557">
    <property type="entry name" value="DUF7133"/>
</dbReference>
<sequence length="1031" mass="113716">MAINFTRTSLFATKIIFVLFQPVLLLKTCTPAVSEQRSGLKVQIDSPLTESAKHLPGNSLAGLRTFPGLHVQTMATEPTLINPTNIDVDEKGRVWVTEAYNYRFEINNNKPKPEGDRILILEDKDGDGHLETSKTFYQGAEINAPLGICVLGNRVIVSQSPYVWVFYDDDGDDKADRKEILFQGIGGEQHDHGIHTFTFGPDGKLYFNFGNMGQTLKDKNNKTVLDQDGDEIGPKKYKEGMVFRCDPDGSNVEVIGHNFRNPFEVAVDSYGTVWQSDNDDDGNKGVRINYVMEHGNFGFKDEMTGAYWPSERINMEDSIPLRHWHLNDPGVVPNLLQTGSGSPTGILIYEGSLLPTQFHNQMIHSEPGHNVVRSYPVKKNGAGYSAEIINILSNDKDQWFRPADVCIAPDGSLIVADWYDPGVGGHRVGDLERGRIYRVAPSALASKYVVPKFNFDTPKGAIEALQNPNLAVRRHAYLALVAMDRKAIPALNKLWHSTANQRMRARALWILSKSSDSKKYLDEAINDKNPDIRITALRAVRQTKLNPIDYVRQLVNETNAEVLRECAITLRHNKAAEAAELWAKLATKHNGTDRWYLEALGIGADKQWDTYLAAYLKETKDPLSSAGGKDIIWRSRTALALPFLEKLASDQSTPLDKRLRYFRAFDFIAAPEKTKTLLSMLDKNTNLPTSSIILSLMDAKEVANSPSSLNALKKLLDSKSGTSEYVNLIARYQIKTEGAKLLEMVIANGNNSVGVDAARLLIEFKDTERIKDVIRNKDVNKITPIFEALGAVGNKESIAILSGAVASTSNDKSMRQKAVEMLGKSRIGETKVLEMLKTKALPADLIPFAVKGVSGSGVKGLYDEAKTYLPGSNADEAKKGTMVSFNEIIAFKGNALKGKAVFNKACFICHKANGQGLDFGPNLSEIGAKLPKEGLFDAIVRPSAGVSFGYETSQLDMKDGSSLVGIVSSRTESDIQLKYPGGASQKLKSANVSSIKEVPGSMMPDGLHESMTKQEFSDLLEYLSTLKKKEQ</sequence>
<dbReference type="SUPFAM" id="SSF50952">
    <property type="entry name" value="Soluble quinoprotein glucose dehydrogenase"/>
    <property type="match status" value="1"/>
</dbReference>
<accession>A0ABU8NK94</accession>
<evidence type="ECO:0000313" key="6">
    <source>
        <dbReference type="EMBL" id="MEJ2902666.1"/>
    </source>
</evidence>
<dbReference type="Proteomes" id="UP001378956">
    <property type="component" value="Unassembled WGS sequence"/>
</dbReference>
<comment type="caution">
    <text evidence="6">The sequence shown here is derived from an EMBL/GenBank/DDBJ whole genome shotgun (WGS) entry which is preliminary data.</text>
</comment>
<evidence type="ECO:0000259" key="5">
    <source>
        <dbReference type="PROSITE" id="PS51007"/>
    </source>
</evidence>
<dbReference type="SUPFAM" id="SSF48371">
    <property type="entry name" value="ARM repeat"/>
    <property type="match status" value="1"/>
</dbReference>
<dbReference type="NCBIfam" id="TIGR02603">
    <property type="entry name" value="CxxCH_TIGR02603"/>
    <property type="match status" value="1"/>
</dbReference>
<feature type="domain" description="Cytochrome c" evidence="5">
    <location>
        <begin position="893"/>
        <end position="1027"/>
    </location>
</feature>
<keyword evidence="3 4" id="KW-0408">Iron</keyword>
<dbReference type="PANTHER" id="PTHR33546">
    <property type="entry name" value="LARGE, MULTIFUNCTIONAL SECRETED PROTEIN-RELATED"/>
    <property type="match status" value="1"/>
</dbReference>
<name>A0ABU8NK94_9SPHI</name>
<dbReference type="Gene3D" id="1.10.760.10">
    <property type="entry name" value="Cytochrome c-like domain"/>
    <property type="match status" value="1"/>
</dbReference>
<dbReference type="Gene3D" id="1.25.10.10">
    <property type="entry name" value="Leucine-rich Repeat Variant"/>
    <property type="match status" value="1"/>
</dbReference>
<dbReference type="Gene3D" id="2.120.10.30">
    <property type="entry name" value="TolB, C-terminal domain"/>
    <property type="match status" value="1"/>
</dbReference>
<dbReference type="InterPro" id="IPR009056">
    <property type="entry name" value="Cyt_c-like_dom"/>
</dbReference>
<dbReference type="InterPro" id="IPR016024">
    <property type="entry name" value="ARM-type_fold"/>
</dbReference>
<dbReference type="NCBIfam" id="TIGR02604">
    <property type="entry name" value="Piru_Ver_Nterm"/>
    <property type="match status" value="1"/>
</dbReference>
<keyword evidence="2 4" id="KW-0479">Metal-binding</keyword>
<dbReference type="RefSeq" id="WP_288879374.1">
    <property type="nucleotide sequence ID" value="NZ_CBFGNQ010000002.1"/>
</dbReference>
<proteinExistence type="predicted"/>
<dbReference type="Pfam" id="PF00034">
    <property type="entry name" value="Cytochrom_C"/>
    <property type="match status" value="1"/>
</dbReference>
<evidence type="ECO:0000256" key="2">
    <source>
        <dbReference type="ARBA" id="ARBA00022723"/>
    </source>
</evidence>
<dbReference type="PANTHER" id="PTHR33546:SF1">
    <property type="entry name" value="LARGE, MULTIFUNCTIONAL SECRETED PROTEIN"/>
    <property type="match status" value="1"/>
</dbReference>
<dbReference type="Pfam" id="PF13646">
    <property type="entry name" value="HEAT_2"/>
    <property type="match status" value="1"/>
</dbReference>
<dbReference type="Pfam" id="PF23500">
    <property type="entry name" value="DUF7133"/>
    <property type="match status" value="1"/>
</dbReference>
<evidence type="ECO:0000256" key="1">
    <source>
        <dbReference type="ARBA" id="ARBA00022617"/>
    </source>
</evidence>
<dbReference type="EMBL" id="JBBEUB010000002">
    <property type="protein sequence ID" value="MEJ2902666.1"/>
    <property type="molecule type" value="Genomic_DNA"/>
</dbReference>
<dbReference type="InterPro" id="IPR036909">
    <property type="entry name" value="Cyt_c-like_dom_sf"/>
</dbReference>
<dbReference type="SUPFAM" id="SSF46626">
    <property type="entry name" value="Cytochrome c"/>
    <property type="match status" value="1"/>
</dbReference>
<keyword evidence="1 4" id="KW-0349">Heme</keyword>
<evidence type="ECO:0000256" key="3">
    <source>
        <dbReference type="ARBA" id="ARBA00023004"/>
    </source>
</evidence>
<protein>
    <submittedName>
        <fullName evidence="6">PVC-type heme-binding CxxCH protein</fullName>
    </submittedName>
</protein>
<evidence type="ECO:0000256" key="4">
    <source>
        <dbReference type="PROSITE-ProRule" id="PRU00433"/>
    </source>
</evidence>
<dbReference type="InterPro" id="IPR011041">
    <property type="entry name" value="Quinoprot_gluc/sorb_DH_b-prop"/>
</dbReference>
<dbReference type="InterPro" id="IPR013427">
    <property type="entry name" value="Haem-bd_dom_put"/>
</dbReference>
<organism evidence="6 7">
    <name type="scientific">Pedobacter panaciterrae</name>
    <dbReference type="NCBI Taxonomy" id="363849"/>
    <lineage>
        <taxon>Bacteria</taxon>
        <taxon>Pseudomonadati</taxon>
        <taxon>Bacteroidota</taxon>
        <taxon>Sphingobacteriia</taxon>
        <taxon>Sphingobacteriales</taxon>
        <taxon>Sphingobacteriaceae</taxon>
        <taxon>Pedobacter</taxon>
    </lineage>
</organism>
<evidence type="ECO:0000313" key="7">
    <source>
        <dbReference type="Proteomes" id="UP001378956"/>
    </source>
</evidence>
<dbReference type="InterPro" id="IPR011989">
    <property type="entry name" value="ARM-like"/>
</dbReference>
<dbReference type="PROSITE" id="PS51007">
    <property type="entry name" value="CYTC"/>
    <property type="match status" value="1"/>
</dbReference>